<keyword evidence="3" id="KW-1185">Reference proteome</keyword>
<protein>
    <submittedName>
        <fullName evidence="2">Dimethylaniline monooxygenase, N-oxide-forming</fullName>
    </submittedName>
</protein>
<evidence type="ECO:0000313" key="2">
    <source>
        <dbReference type="EMBL" id="PWA86453.1"/>
    </source>
</evidence>
<keyword evidence="2" id="KW-0503">Monooxygenase</keyword>
<evidence type="ECO:0000313" key="3">
    <source>
        <dbReference type="Proteomes" id="UP000245207"/>
    </source>
</evidence>
<evidence type="ECO:0000256" key="1">
    <source>
        <dbReference type="SAM" id="SignalP"/>
    </source>
</evidence>
<feature type="chain" id="PRO_5015787387" evidence="1">
    <location>
        <begin position="23"/>
        <end position="163"/>
    </location>
</feature>
<gene>
    <name evidence="2" type="ORF">CTI12_AA133260</name>
</gene>
<keyword evidence="1" id="KW-0732">Signal</keyword>
<dbReference type="Proteomes" id="UP000245207">
    <property type="component" value="Unassembled WGS sequence"/>
</dbReference>
<dbReference type="Gene3D" id="3.50.50.60">
    <property type="entry name" value="FAD/NAD(P)-binding domain"/>
    <property type="match status" value="1"/>
</dbReference>
<keyword evidence="2" id="KW-0560">Oxidoreductase</keyword>
<sequence>MISCSNLRLFQIIGLTCSVTEGVSLMISRLADADGITASNIAILLRALNVTIEEELAVIIAKGKDSSILCYPDVETVHSQDDMSTAICYVNNFAMEHEKAEEFVKGKRVVVVGFQKQRLDIAMECSSVNVVYRKDRWNLPDFSLQICSTLWMLKRRILQMIWR</sequence>
<reference evidence="2 3" key="1">
    <citation type="journal article" date="2018" name="Mol. Plant">
        <title>The genome of Artemisia annua provides insight into the evolution of Asteraceae family and artemisinin biosynthesis.</title>
        <authorList>
            <person name="Shen Q."/>
            <person name="Zhang L."/>
            <person name="Liao Z."/>
            <person name="Wang S."/>
            <person name="Yan T."/>
            <person name="Shi P."/>
            <person name="Liu M."/>
            <person name="Fu X."/>
            <person name="Pan Q."/>
            <person name="Wang Y."/>
            <person name="Lv Z."/>
            <person name="Lu X."/>
            <person name="Zhang F."/>
            <person name="Jiang W."/>
            <person name="Ma Y."/>
            <person name="Chen M."/>
            <person name="Hao X."/>
            <person name="Li L."/>
            <person name="Tang Y."/>
            <person name="Lv G."/>
            <person name="Zhou Y."/>
            <person name="Sun X."/>
            <person name="Brodelius P.E."/>
            <person name="Rose J.K.C."/>
            <person name="Tang K."/>
        </authorList>
    </citation>
    <scope>NUCLEOTIDE SEQUENCE [LARGE SCALE GENOMIC DNA]</scope>
    <source>
        <strain evidence="3">cv. Huhao1</strain>
        <tissue evidence="2">Leaf</tissue>
    </source>
</reference>
<organism evidence="2 3">
    <name type="scientific">Artemisia annua</name>
    <name type="common">Sweet wormwood</name>
    <dbReference type="NCBI Taxonomy" id="35608"/>
    <lineage>
        <taxon>Eukaryota</taxon>
        <taxon>Viridiplantae</taxon>
        <taxon>Streptophyta</taxon>
        <taxon>Embryophyta</taxon>
        <taxon>Tracheophyta</taxon>
        <taxon>Spermatophyta</taxon>
        <taxon>Magnoliopsida</taxon>
        <taxon>eudicotyledons</taxon>
        <taxon>Gunneridae</taxon>
        <taxon>Pentapetalae</taxon>
        <taxon>asterids</taxon>
        <taxon>campanulids</taxon>
        <taxon>Asterales</taxon>
        <taxon>Asteraceae</taxon>
        <taxon>Asteroideae</taxon>
        <taxon>Anthemideae</taxon>
        <taxon>Artemisiinae</taxon>
        <taxon>Artemisia</taxon>
    </lineage>
</organism>
<name>A0A2U1PL13_ARTAN</name>
<proteinExistence type="predicted"/>
<dbReference type="GO" id="GO:0004497">
    <property type="term" value="F:monooxygenase activity"/>
    <property type="evidence" value="ECO:0007669"/>
    <property type="project" value="UniProtKB-KW"/>
</dbReference>
<dbReference type="EMBL" id="PKPP01001016">
    <property type="protein sequence ID" value="PWA86453.1"/>
    <property type="molecule type" value="Genomic_DNA"/>
</dbReference>
<comment type="caution">
    <text evidence="2">The sequence shown here is derived from an EMBL/GenBank/DDBJ whole genome shotgun (WGS) entry which is preliminary data.</text>
</comment>
<dbReference type="STRING" id="35608.A0A2U1PL13"/>
<feature type="signal peptide" evidence="1">
    <location>
        <begin position="1"/>
        <end position="22"/>
    </location>
</feature>
<dbReference type="InterPro" id="IPR036188">
    <property type="entry name" value="FAD/NAD-bd_sf"/>
</dbReference>
<dbReference type="AlphaFoldDB" id="A0A2U1PL13"/>
<accession>A0A2U1PL13</accession>